<comment type="caution">
    <text evidence="7">The sequence shown here is derived from an EMBL/GenBank/DDBJ whole genome shotgun (WGS) entry which is preliminary data.</text>
</comment>
<dbReference type="GO" id="GO:0015093">
    <property type="term" value="F:ferrous iron transmembrane transporter activity"/>
    <property type="evidence" value="ECO:0007669"/>
    <property type="project" value="TreeGrafter"/>
</dbReference>
<evidence type="ECO:0000256" key="3">
    <source>
        <dbReference type="ARBA" id="ARBA00022692"/>
    </source>
</evidence>
<dbReference type="Proteomes" id="UP000306585">
    <property type="component" value="Unassembled WGS sequence"/>
</dbReference>
<dbReference type="GO" id="GO:0033573">
    <property type="term" value="C:high-affinity iron permease complex"/>
    <property type="evidence" value="ECO:0007669"/>
    <property type="project" value="InterPro"/>
</dbReference>
<feature type="transmembrane region" description="Helical" evidence="6">
    <location>
        <begin position="178"/>
        <end position="200"/>
    </location>
</feature>
<dbReference type="EMBL" id="VBRY01000001">
    <property type="protein sequence ID" value="TLS69142.1"/>
    <property type="molecule type" value="Genomic_DNA"/>
</dbReference>
<evidence type="ECO:0000313" key="8">
    <source>
        <dbReference type="Proteomes" id="UP000306585"/>
    </source>
</evidence>
<keyword evidence="4 6" id="KW-1133">Transmembrane helix</keyword>
<evidence type="ECO:0000256" key="2">
    <source>
        <dbReference type="ARBA" id="ARBA00008333"/>
    </source>
</evidence>
<feature type="transmembrane region" description="Helical" evidence="6">
    <location>
        <begin position="243"/>
        <end position="262"/>
    </location>
</feature>
<sequence length="277" mass="29790">MIASLVIVFREMLEMVLVIGVLMAATRGLAGSRLWIATGCVVGLFGAGFFGIFMEQMESSFGGNGEFLFNALLLSMASVLIAWTVLWMRRHGRQASQHMQQVGQLVGRGELPFLSLAMVSMAAVMREGSEAVFFLFGAAQGVAGDGWSMLTGGLLGAVVALFVGGMLYLGMIRIPVKALFTVVGWLLMLLAAGMASQAAWNLVAIDWLPAIADPLWNSAALLPQESMAGELLHVLMGYDEAPTAMQVMVFVLSLAVMGHFYYRKQEAVVTMSRPQVA</sequence>
<proteinExistence type="inferred from homology"/>
<evidence type="ECO:0000313" key="7">
    <source>
        <dbReference type="EMBL" id="TLS69142.1"/>
    </source>
</evidence>
<comment type="subcellular location">
    <subcellularLocation>
        <location evidence="1">Membrane</location>
        <topology evidence="1">Multi-pass membrane protein</topology>
    </subcellularLocation>
</comment>
<feature type="transmembrane region" description="Helical" evidence="6">
    <location>
        <begin position="146"/>
        <end position="171"/>
    </location>
</feature>
<feature type="transmembrane region" description="Helical" evidence="6">
    <location>
        <begin position="67"/>
        <end position="88"/>
    </location>
</feature>
<keyword evidence="3 6" id="KW-0812">Transmembrane</keyword>
<evidence type="ECO:0000256" key="4">
    <source>
        <dbReference type="ARBA" id="ARBA00022989"/>
    </source>
</evidence>
<protein>
    <submittedName>
        <fullName evidence="7">Iron permease</fullName>
    </submittedName>
</protein>
<organism evidence="7 8">
    <name type="scientific">Mariprofundus erugo</name>
    <dbReference type="NCBI Taxonomy" id="2528639"/>
    <lineage>
        <taxon>Bacteria</taxon>
        <taxon>Pseudomonadati</taxon>
        <taxon>Pseudomonadota</taxon>
        <taxon>Candidatius Mariprofundia</taxon>
        <taxon>Mariprofundales</taxon>
        <taxon>Mariprofundaceae</taxon>
        <taxon>Mariprofundus</taxon>
    </lineage>
</organism>
<gene>
    <name evidence="7" type="ORF">FEF65_01240</name>
</gene>
<evidence type="ECO:0000256" key="1">
    <source>
        <dbReference type="ARBA" id="ARBA00004141"/>
    </source>
</evidence>
<dbReference type="Pfam" id="PF03239">
    <property type="entry name" value="FTR1"/>
    <property type="match status" value="1"/>
</dbReference>
<reference evidence="7 8" key="1">
    <citation type="journal article" date="2019" name="Appl. Environ. Microbiol.">
        <title>Environmental Evidence and Genomic Insight of Iron-oxidizing Bacteria Preference Towards More Corrosion Resistant Stainless Steel at Higher Salinities.</title>
        <authorList>
            <person name="Garrison C.E."/>
            <person name="Price K.A."/>
            <person name="Field E.K."/>
        </authorList>
    </citation>
    <scope>NUCLEOTIDE SEQUENCE [LARGE SCALE GENOMIC DNA]</scope>
    <source>
        <strain evidence="7 8">P3</strain>
    </source>
</reference>
<name>A0A5R9GZN5_9PROT</name>
<keyword evidence="5 6" id="KW-0472">Membrane</keyword>
<feature type="transmembrane region" description="Helical" evidence="6">
    <location>
        <begin position="6"/>
        <end position="25"/>
    </location>
</feature>
<comment type="similarity">
    <text evidence="2">Belongs to the oxidase-dependent Fe transporter (OFeT) (TC 9.A.10.1) family.</text>
</comment>
<dbReference type="PANTHER" id="PTHR31632:SF2">
    <property type="entry name" value="PLASMA MEMBRANE IRON PERMEASE"/>
    <property type="match status" value="1"/>
</dbReference>
<dbReference type="PANTHER" id="PTHR31632">
    <property type="entry name" value="IRON TRANSPORTER FTH1"/>
    <property type="match status" value="1"/>
</dbReference>
<dbReference type="RefSeq" id="WP_138237957.1">
    <property type="nucleotide sequence ID" value="NZ_VBRY01000001.1"/>
</dbReference>
<feature type="transmembrane region" description="Helical" evidence="6">
    <location>
        <begin position="34"/>
        <end position="55"/>
    </location>
</feature>
<evidence type="ECO:0000256" key="5">
    <source>
        <dbReference type="ARBA" id="ARBA00023136"/>
    </source>
</evidence>
<dbReference type="AlphaFoldDB" id="A0A5R9GZN5"/>
<dbReference type="InterPro" id="IPR004923">
    <property type="entry name" value="FTR1/Fip1/EfeU"/>
</dbReference>
<accession>A0A5R9GZN5</accession>
<keyword evidence="8" id="KW-1185">Reference proteome</keyword>
<evidence type="ECO:0000256" key="6">
    <source>
        <dbReference type="SAM" id="Phobius"/>
    </source>
</evidence>